<gene>
    <name evidence="1" type="ORF">COU82_01110</name>
</gene>
<evidence type="ECO:0000313" key="1">
    <source>
        <dbReference type="EMBL" id="PJE57601.1"/>
    </source>
</evidence>
<organism evidence="1 2">
    <name type="scientific">Candidatus Portnoybacteria bacterium CG10_big_fil_rev_8_21_14_0_10_38_18</name>
    <dbReference type="NCBI Taxonomy" id="1974813"/>
    <lineage>
        <taxon>Bacteria</taxon>
        <taxon>Candidatus Portnoyibacteriota</taxon>
    </lineage>
</organism>
<sequence>MENANLMLVNLTQLTLDERIPWGLVTPYNLISEVAGVKITISLPGAAGRRGNLICINDVEVTMKDKITRKNFKDLLRAIKIYKKKGEEEKIKKSQEGIKILAEIKL</sequence>
<dbReference type="AlphaFoldDB" id="A0A2M8KCF0"/>
<accession>A0A2M8KCF0</accession>
<comment type="caution">
    <text evidence="1">The sequence shown here is derived from an EMBL/GenBank/DDBJ whole genome shotgun (WGS) entry which is preliminary data.</text>
</comment>
<dbReference type="EMBL" id="PFDX01000012">
    <property type="protein sequence ID" value="PJE57601.1"/>
    <property type="molecule type" value="Genomic_DNA"/>
</dbReference>
<proteinExistence type="predicted"/>
<reference evidence="2" key="1">
    <citation type="submission" date="2017-09" db="EMBL/GenBank/DDBJ databases">
        <title>Depth-based differentiation of microbial function through sediment-hosted aquifers and enrichment of novel symbionts in the deep terrestrial subsurface.</title>
        <authorList>
            <person name="Probst A.J."/>
            <person name="Ladd B."/>
            <person name="Jarett J.K."/>
            <person name="Geller-Mcgrath D.E."/>
            <person name="Sieber C.M.K."/>
            <person name="Emerson J.B."/>
            <person name="Anantharaman K."/>
            <person name="Thomas B.C."/>
            <person name="Malmstrom R."/>
            <person name="Stieglmeier M."/>
            <person name="Klingl A."/>
            <person name="Woyke T."/>
            <person name="Ryan C.M."/>
            <person name="Banfield J.F."/>
        </authorList>
    </citation>
    <scope>NUCLEOTIDE SEQUENCE [LARGE SCALE GENOMIC DNA]</scope>
</reference>
<dbReference type="Proteomes" id="UP000231648">
    <property type="component" value="Unassembled WGS sequence"/>
</dbReference>
<evidence type="ECO:0000313" key="2">
    <source>
        <dbReference type="Proteomes" id="UP000231648"/>
    </source>
</evidence>
<protein>
    <submittedName>
        <fullName evidence="1">Uncharacterized protein</fullName>
    </submittedName>
</protein>
<name>A0A2M8KCF0_9BACT</name>